<dbReference type="AlphaFoldDB" id="D0R045"/>
<geneLocation type="mitochondrion" evidence="2"/>
<evidence type="ECO:0000256" key="1">
    <source>
        <dbReference type="SAM" id="Phobius"/>
    </source>
</evidence>
<gene>
    <name evidence="2" type="ORF">PlpuMp46</name>
</gene>
<keyword evidence="2" id="KW-0496">Mitochondrion</keyword>
<dbReference type="EMBL" id="FJ999996">
    <property type="protein sequence ID" value="ACR19382.1"/>
    <property type="molecule type" value="Genomic_DNA"/>
</dbReference>
<reference evidence="2" key="1">
    <citation type="journal article" date="2009" name="Curr. Genet.">
        <title>The complete mitochondrial genome sequence of the liverwort Pleurozia purpurea reveals extremely conservative mitochondrial genome evolution in liverworts.</title>
        <authorList>
            <person name="Wang B."/>
            <person name="Xue J."/>
            <person name="Li L."/>
            <person name="Liu Y."/>
            <person name="Qiu Y.L."/>
        </authorList>
    </citation>
    <scope>NUCLEOTIDE SEQUENCE</scope>
</reference>
<proteinExistence type="predicted"/>
<keyword evidence="1" id="KW-0472">Membrane</keyword>
<organism evidence="2">
    <name type="scientific">Pleurozia purpurea</name>
    <dbReference type="NCBI Taxonomy" id="280637"/>
    <lineage>
        <taxon>Eukaryota</taxon>
        <taxon>Viridiplantae</taxon>
        <taxon>Streptophyta</taxon>
        <taxon>Embryophyta</taxon>
        <taxon>Marchantiophyta</taxon>
        <taxon>Jungermanniopsida</taxon>
        <taxon>Metzgeriidae</taxon>
        <taxon>Pleuroziales</taxon>
        <taxon>Pleuroziaceae</taxon>
        <taxon>Pleurozia</taxon>
    </lineage>
</organism>
<dbReference type="RefSeq" id="YP_003275998.1">
    <property type="nucleotide sequence ID" value="NC_013444.1"/>
</dbReference>
<protein>
    <submittedName>
        <fullName evidence="2">Uncharacterized protein</fullName>
    </submittedName>
</protein>
<sequence>MNVYWFFILPILGLLPKIIHVSPAGIFKIFSSAVFVVVLSLVNRFGWLKTDYAFLTFCNTRFFHYYLSHCLRMEWFRMPAVISISSGFHEQRSRPNSYELGFWGLIRPINRARKCFIQLNEAWVGQQSLPIIACIGTKNIITQLSGSLIRAPNPPA</sequence>
<keyword evidence="1" id="KW-1133">Transmembrane helix</keyword>
<name>D0R045_9MARC</name>
<dbReference type="GeneID" id="8542303"/>
<feature type="transmembrane region" description="Helical" evidence="1">
    <location>
        <begin position="20"/>
        <end position="42"/>
    </location>
</feature>
<keyword evidence="1" id="KW-0812">Transmembrane</keyword>
<evidence type="ECO:0000313" key="2">
    <source>
        <dbReference type="EMBL" id="ACR19382.1"/>
    </source>
</evidence>
<accession>D0R045</accession>